<organism evidence="2 3">
    <name type="scientific">Haloarcula taiwanensis</name>
    <dbReference type="NCBI Taxonomy" id="1932004"/>
    <lineage>
        <taxon>Archaea</taxon>
        <taxon>Methanobacteriati</taxon>
        <taxon>Methanobacteriota</taxon>
        <taxon>Stenosarchaea group</taxon>
        <taxon>Halobacteria</taxon>
        <taxon>Halobacteriales</taxon>
        <taxon>Haloarculaceae</taxon>
        <taxon>Haloarcula</taxon>
    </lineage>
</organism>
<feature type="transmembrane region" description="Helical" evidence="1">
    <location>
        <begin position="35"/>
        <end position="54"/>
    </location>
</feature>
<dbReference type="EMBL" id="CP019154">
    <property type="protein sequence ID" value="AUG47944.1"/>
    <property type="molecule type" value="Genomic_DNA"/>
</dbReference>
<gene>
    <name evidence="2" type="ORF">BVU17_10600</name>
</gene>
<name>A0A2H4ZZP0_9EURY</name>
<dbReference type="OrthoDB" id="241667at2157"/>
<feature type="transmembrane region" description="Helical" evidence="1">
    <location>
        <begin position="134"/>
        <end position="154"/>
    </location>
</feature>
<reference evidence="2 3" key="1">
    <citation type="submission" date="2017-01" db="EMBL/GenBank/DDBJ databases">
        <title>A Red Light-Sensitive Sensory Rhodopsin I From Haloarcula taiwanensis, A New Haloarchaeon Isolated From Taiwan.</title>
        <authorList>
            <person name="Yang C.-S."/>
            <person name="Han Y.-A."/>
            <person name="Chen P.-C."/>
            <person name="Ng W.V."/>
            <person name="Chen T.-W."/>
        </authorList>
    </citation>
    <scope>NUCLEOTIDE SEQUENCE [LARGE SCALE GENOMIC DNA]</scope>
    <source>
        <strain evidence="2 3">Taiwanensis</strain>
    </source>
</reference>
<evidence type="ECO:0000256" key="1">
    <source>
        <dbReference type="SAM" id="Phobius"/>
    </source>
</evidence>
<feature type="transmembrane region" description="Helical" evidence="1">
    <location>
        <begin position="195"/>
        <end position="216"/>
    </location>
</feature>
<protein>
    <submittedName>
        <fullName evidence="2">Uncharacterized protein</fullName>
    </submittedName>
</protein>
<evidence type="ECO:0000313" key="2">
    <source>
        <dbReference type="EMBL" id="AUG47944.1"/>
    </source>
</evidence>
<dbReference type="KEGG" id="hta:BVU17_10600"/>
<dbReference type="Proteomes" id="UP000242917">
    <property type="component" value="Chromosome I"/>
</dbReference>
<keyword evidence="1" id="KW-1133">Transmembrane helix</keyword>
<sequence length="316" mass="31173">MRRTAHLFGASTLAVAASTVTVAAASGVAELVHAHSLPWVITLACLPAVCIGYVTAGEARRVVTDGGFVVTETDIVNLHAVAVAAPVTRWLAVEAGLGPVVASALVGLIAGLFVPTYGAPVYCGSFVGMVAPSVFVGRLAVAAAGLMAGVTFVAAKRVFDGFGGKLGTTAFVGCGTVALTTGTNPAEPAALPDPVTAVALVAVAGVAAALTFVVSVRLDHGPVVGSAVVGLVVGLLAPTLLPVGGQVAAVAFCASFVGMVSPNRLPSERATFGAGLLAGGLYVGTMPYLAGFGGKLGTIAFVACLATYGVRTVNSR</sequence>
<feature type="transmembrane region" description="Helical" evidence="1">
    <location>
        <begin position="95"/>
        <end position="114"/>
    </location>
</feature>
<keyword evidence="1" id="KW-0472">Membrane</keyword>
<feature type="transmembrane region" description="Helical" evidence="1">
    <location>
        <begin position="166"/>
        <end position="183"/>
    </location>
</feature>
<dbReference type="AlphaFoldDB" id="A0A2H4ZZP0"/>
<feature type="transmembrane region" description="Helical" evidence="1">
    <location>
        <begin position="223"/>
        <end position="241"/>
    </location>
</feature>
<proteinExistence type="predicted"/>
<feature type="transmembrane region" description="Helical" evidence="1">
    <location>
        <begin position="296"/>
        <end position="313"/>
    </location>
</feature>
<evidence type="ECO:0000313" key="3">
    <source>
        <dbReference type="Proteomes" id="UP000242917"/>
    </source>
</evidence>
<keyword evidence="1" id="KW-0812">Transmembrane</keyword>
<accession>A0A2H4ZZP0</accession>
<keyword evidence="3" id="KW-1185">Reference proteome</keyword>